<name>A0A254T704_9BURK</name>
<dbReference type="OrthoDB" id="8780302at2"/>
<dbReference type="Proteomes" id="UP000197535">
    <property type="component" value="Unassembled WGS sequence"/>
</dbReference>
<dbReference type="GO" id="GO:0003677">
    <property type="term" value="F:DNA binding"/>
    <property type="evidence" value="ECO:0007669"/>
    <property type="project" value="InterPro"/>
</dbReference>
<gene>
    <name evidence="2" type="ORF">AYR66_01075</name>
    <name evidence="3" type="ORF">AYR66_07560</name>
</gene>
<dbReference type="InterPro" id="IPR001387">
    <property type="entry name" value="Cro/C1-type_HTH"/>
</dbReference>
<dbReference type="EMBL" id="LSTO01000001">
    <property type="protein sequence ID" value="OWW19388.1"/>
    <property type="molecule type" value="Genomic_DNA"/>
</dbReference>
<dbReference type="SUPFAM" id="SSF47413">
    <property type="entry name" value="lambda repressor-like DNA-binding domains"/>
    <property type="match status" value="1"/>
</dbReference>
<keyword evidence="4" id="KW-1185">Reference proteome</keyword>
<evidence type="ECO:0000313" key="2">
    <source>
        <dbReference type="EMBL" id="OWW18424.1"/>
    </source>
</evidence>
<evidence type="ECO:0000256" key="1">
    <source>
        <dbReference type="SAM" id="MobiDB-lite"/>
    </source>
</evidence>
<dbReference type="EMBL" id="LSTO01000006">
    <property type="protein sequence ID" value="OWW18424.1"/>
    <property type="molecule type" value="Genomic_DNA"/>
</dbReference>
<dbReference type="InterPro" id="IPR010982">
    <property type="entry name" value="Lambda_DNA-bd_dom_sf"/>
</dbReference>
<comment type="caution">
    <text evidence="2">The sequence shown here is derived from an EMBL/GenBank/DDBJ whole genome shotgun (WGS) entry which is preliminary data.</text>
</comment>
<proteinExistence type="predicted"/>
<dbReference type="CDD" id="cd00093">
    <property type="entry name" value="HTH_XRE"/>
    <property type="match status" value="1"/>
</dbReference>
<feature type="region of interest" description="Disordered" evidence="1">
    <location>
        <begin position="49"/>
        <end position="78"/>
    </location>
</feature>
<dbReference type="AlphaFoldDB" id="A0A254T704"/>
<evidence type="ECO:0000313" key="3">
    <source>
        <dbReference type="EMBL" id="OWW19388.1"/>
    </source>
</evidence>
<accession>A0A254T704</accession>
<reference evidence="2 4" key="1">
    <citation type="submission" date="2016-02" db="EMBL/GenBank/DDBJ databases">
        <authorList>
            <person name="Wen L."/>
            <person name="He K."/>
            <person name="Yang H."/>
        </authorList>
    </citation>
    <scope>NUCLEOTIDE SEQUENCE [LARGE SCALE GENOMIC DNA]</scope>
    <source>
        <strain evidence="2 4">TSA40</strain>
    </source>
</reference>
<dbReference type="Gene3D" id="1.10.260.40">
    <property type="entry name" value="lambda repressor-like DNA-binding domains"/>
    <property type="match status" value="1"/>
</dbReference>
<sequence length="117" mass="12797">MDQLQLSLLGCLEGPGAVPASEIAKLRTYREAVVAAWSHRRIKGMTQATLAERTGMRPSHISDYLSTEGHDKNGKERREMPAKYLPAFEAAVGNTTVTQWLMEQSRQALQASLAAAA</sequence>
<organism evidence="2 4">
    <name type="scientific">Noviherbaspirillum denitrificans</name>
    <dbReference type="NCBI Taxonomy" id="1968433"/>
    <lineage>
        <taxon>Bacteria</taxon>
        <taxon>Pseudomonadati</taxon>
        <taxon>Pseudomonadota</taxon>
        <taxon>Betaproteobacteria</taxon>
        <taxon>Burkholderiales</taxon>
        <taxon>Oxalobacteraceae</taxon>
        <taxon>Noviherbaspirillum</taxon>
    </lineage>
</organism>
<evidence type="ECO:0000313" key="4">
    <source>
        <dbReference type="Proteomes" id="UP000197535"/>
    </source>
</evidence>
<protein>
    <submittedName>
        <fullName evidence="2">Uncharacterized protein</fullName>
    </submittedName>
</protein>
<dbReference type="RefSeq" id="WP_088706298.1">
    <property type="nucleotide sequence ID" value="NZ_LSTO01000001.1"/>
</dbReference>
<feature type="compositionally biased region" description="Basic and acidic residues" evidence="1">
    <location>
        <begin position="68"/>
        <end position="78"/>
    </location>
</feature>